<keyword evidence="2" id="KW-0560">Oxidoreductase</keyword>
<dbReference type="PROSITE" id="PS00061">
    <property type="entry name" value="ADH_SHORT"/>
    <property type="match status" value="1"/>
</dbReference>
<keyword evidence="6" id="KW-1185">Reference proteome</keyword>
<comment type="caution">
    <text evidence="5">The sequence shown here is derived from an EMBL/GenBank/DDBJ whole genome shotgun (WGS) entry which is preliminary data.</text>
</comment>
<dbReference type="Proteomes" id="UP001499988">
    <property type="component" value="Unassembled WGS sequence"/>
</dbReference>
<dbReference type="InterPro" id="IPR002347">
    <property type="entry name" value="SDR_fam"/>
</dbReference>
<dbReference type="Gene3D" id="3.40.50.720">
    <property type="entry name" value="NAD(P)-binding Rossmann-like Domain"/>
    <property type="match status" value="1"/>
</dbReference>
<dbReference type="Pfam" id="PF00106">
    <property type="entry name" value="adh_short"/>
    <property type="match status" value="1"/>
</dbReference>
<protein>
    <submittedName>
        <fullName evidence="5">SDR family oxidoreductase</fullName>
    </submittedName>
</protein>
<gene>
    <name evidence="5" type="ORF">GCM10023333_08290</name>
</gene>
<dbReference type="PRINTS" id="PR00081">
    <property type="entry name" value="GDHRDH"/>
</dbReference>
<dbReference type="RefSeq" id="WP_345333715.1">
    <property type="nucleotide sequence ID" value="NZ_BAABJZ010000009.1"/>
</dbReference>
<dbReference type="PANTHER" id="PTHR43658">
    <property type="entry name" value="SHORT-CHAIN DEHYDROGENASE/REDUCTASE"/>
    <property type="match status" value="1"/>
</dbReference>
<dbReference type="PANTHER" id="PTHR43658:SF8">
    <property type="entry name" value="17-BETA-HYDROXYSTEROID DEHYDROGENASE 14-RELATED"/>
    <property type="match status" value="1"/>
</dbReference>
<evidence type="ECO:0000313" key="5">
    <source>
        <dbReference type="EMBL" id="GAA4877347.1"/>
    </source>
</evidence>
<name>A0ABP9EEW8_9GAMM</name>
<evidence type="ECO:0000256" key="3">
    <source>
        <dbReference type="RuleBase" id="RU000363"/>
    </source>
</evidence>
<feature type="domain" description="Ketoreductase" evidence="4">
    <location>
        <begin position="6"/>
        <end position="200"/>
    </location>
</feature>
<dbReference type="InterPro" id="IPR036291">
    <property type="entry name" value="NAD(P)-bd_dom_sf"/>
</dbReference>
<dbReference type="SMART" id="SM00822">
    <property type="entry name" value="PKS_KR"/>
    <property type="match status" value="1"/>
</dbReference>
<dbReference type="InterPro" id="IPR020904">
    <property type="entry name" value="Sc_DH/Rdtase_CS"/>
</dbReference>
<dbReference type="EMBL" id="BAABJZ010000009">
    <property type="protein sequence ID" value="GAA4877347.1"/>
    <property type="molecule type" value="Genomic_DNA"/>
</dbReference>
<dbReference type="SUPFAM" id="SSF51735">
    <property type="entry name" value="NAD(P)-binding Rossmann-fold domains"/>
    <property type="match status" value="1"/>
</dbReference>
<dbReference type="InterPro" id="IPR057326">
    <property type="entry name" value="KR_dom"/>
</dbReference>
<evidence type="ECO:0000256" key="1">
    <source>
        <dbReference type="ARBA" id="ARBA00006484"/>
    </source>
</evidence>
<sequence>MELEQKVVVITGGAGGLGMAMARQLGAQGARIALLDINAEALAQAVATLGQGDIQAVAYPLDITDEAAVEATFATIGQQLGGVDVLINNAGLLRDGLLLKVKEGEVQSKMSLAQFQSVLDVNLTGAFLCGREAAALMATGGSSGGVIINISSLARAGNMGQTNYSASKAGIVAMTVCWAKELARFGIRTGAIAPGIIATEMTQSMKPEALGRLAQLVPVGRIGAPEEVAHGVEYIIKNDYFNGRVLEIDGGIRL</sequence>
<evidence type="ECO:0000313" key="6">
    <source>
        <dbReference type="Proteomes" id="UP001499988"/>
    </source>
</evidence>
<dbReference type="PRINTS" id="PR00080">
    <property type="entry name" value="SDRFAMILY"/>
</dbReference>
<evidence type="ECO:0000256" key="2">
    <source>
        <dbReference type="ARBA" id="ARBA00023002"/>
    </source>
</evidence>
<dbReference type="NCBIfam" id="NF006072">
    <property type="entry name" value="PRK08217.1"/>
    <property type="match status" value="1"/>
</dbReference>
<accession>A0ABP9EEW8</accession>
<evidence type="ECO:0000259" key="4">
    <source>
        <dbReference type="SMART" id="SM00822"/>
    </source>
</evidence>
<organism evidence="5 6">
    <name type="scientific">Ferrimonas pelagia</name>
    <dbReference type="NCBI Taxonomy" id="1177826"/>
    <lineage>
        <taxon>Bacteria</taxon>
        <taxon>Pseudomonadati</taxon>
        <taxon>Pseudomonadota</taxon>
        <taxon>Gammaproteobacteria</taxon>
        <taxon>Alteromonadales</taxon>
        <taxon>Ferrimonadaceae</taxon>
        <taxon>Ferrimonas</taxon>
    </lineage>
</organism>
<proteinExistence type="inferred from homology"/>
<comment type="similarity">
    <text evidence="1 3">Belongs to the short-chain dehydrogenases/reductases (SDR) family.</text>
</comment>
<reference evidence="6" key="1">
    <citation type="journal article" date="2019" name="Int. J. Syst. Evol. Microbiol.">
        <title>The Global Catalogue of Microorganisms (GCM) 10K type strain sequencing project: providing services to taxonomists for standard genome sequencing and annotation.</title>
        <authorList>
            <consortium name="The Broad Institute Genomics Platform"/>
            <consortium name="The Broad Institute Genome Sequencing Center for Infectious Disease"/>
            <person name="Wu L."/>
            <person name="Ma J."/>
        </authorList>
    </citation>
    <scope>NUCLEOTIDE SEQUENCE [LARGE SCALE GENOMIC DNA]</scope>
    <source>
        <strain evidence="6">JCM 18401</strain>
    </source>
</reference>